<organism evidence="2 3">
    <name type="scientific">Dictyostelium purpureum</name>
    <name type="common">Slime mold</name>
    <dbReference type="NCBI Taxonomy" id="5786"/>
    <lineage>
        <taxon>Eukaryota</taxon>
        <taxon>Amoebozoa</taxon>
        <taxon>Evosea</taxon>
        <taxon>Eumycetozoa</taxon>
        <taxon>Dictyostelia</taxon>
        <taxon>Dictyosteliales</taxon>
        <taxon>Dictyosteliaceae</taxon>
        <taxon>Dictyostelium</taxon>
    </lineage>
</organism>
<reference evidence="3" key="1">
    <citation type="journal article" date="2011" name="Genome Biol.">
        <title>Comparative genomics of the social amoebae Dictyostelium discoideum and Dictyostelium purpureum.</title>
        <authorList>
            <consortium name="US DOE Joint Genome Institute (JGI-PGF)"/>
            <person name="Sucgang R."/>
            <person name="Kuo A."/>
            <person name="Tian X."/>
            <person name="Salerno W."/>
            <person name="Parikh A."/>
            <person name="Feasley C.L."/>
            <person name="Dalin E."/>
            <person name="Tu H."/>
            <person name="Huang E."/>
            <person name="Barry K."/>
            <person name="Lindquist E."/>
            <person name="Shapiro H."/>
            <person name="Bruce D."/>
            <person name="Schmutz J."/>
            <person name="Salamov A."/>
            <person name="Fey P."/>
            <person name="Gaudet P."/>
            <person name="Anjard C."/>
            <person name="Babu M.M."/>
            <person name="Basu S."/>
            <person name="Bushmanova Y."/>
            <person name="van der Wel H."/>
            <person name="Katoh-Kurasawa M."/>
            <person name="Dinh C."/>
            <person name="Coutinho P.M."/>
            <person name="Saito T."/>
            <person name="Elias M."/>
            <person name="Schaap P."/>
            <person name="Kay R.R."/>
            <person name="Henrissat B."/>
            <person name="Eichinger L."/>
            <person name="Rivero F."/>
            <person name="Putnam N.H."/>
            <person name="West C.M."/>
            <person name="Loomis W.F."/>
            <person name="Chisholm R.L."/>
            <person name="Shaulsky G."/>
            <person name="Strassmann J.E."/>
            <person name="Queller D.C."/>
            <person name="Kuspa A."/>
            <person name="Grigoriev I.V."/>
        </authorList>
    </citation>
    <scope>NUCLEOTIDE SEQUENCE [LARGE SCALE GENOMIC DNA]</scope>
    <source>
        <strain evidence="3">QSDP1</strain>
    </source>
</reference>
<sequence length="166" mass="19256">TVYSNYNKNLKQFEFEFNIPMNIKTGNVSYFITLDSRDNVNYFSFSLPIEYQLRIKESKNIDLFGPVVTNVKTIPSIAGKDKLKTGYTLEIKDNSNGFKYGYIIVKGSNDMTERNITIDSSNLFIGTVYRGVYSVYFEYDIPCITQTFSIVYAYFEDTQGYFTEFN</sequence>
<evidence type="ECO:0000313" key="2">
    <source>
        <dbReference type="EMBL" id="EGC31466.1"/>
    </source>
</evidence>
<dbReference type="InParanoid" id="F0ZX66"/>
<feature type="non-terminal residue" evidence="2">
    <location>
        <position position="166"/>
    </location>
</feature>
<name>F0ZX66_DICPU</name>
<feature type="non-terminal residue" evidence="2">
    <location>
        <position position="1"/>
    </location>
</feature>
<dbReference type="AlphaFoldDB" id="F0ZX66"/>
<dbReference type="PANTHER" id="PTHR31378:SF46">
    <property type="entry name" value="EGF-LIKE DOMAIN-CONTAINING PROTEIN"/>
    <property type="match status" value="1"/>
</dbReference>
<dbReference type="RefSeq" id="XP_003292005.1">
    <property type="nucleotide sequence ID" value="XM_003291957.1"/>
</dbReference>
<dbReference type="Proteomes" id="UP000001064">
    <property type="component" value="Unassembled WGS sequence"/>
</dbReference>
<keyword evidence="3" id="KW-1185">Reference proteome</keyword>
<evidence type="ECO:0000259" key="1">
    <source>
        <dbReference type="Pfam" id="PF23034"/>
    </source>
</evidence>
<accession>F0ZX66</accession>
<dbReference type="Pfam" id="PF23034">
    <property type="entry name" value="DUF7035"/>
    <property type="match status" value="1"/>
</dbReference>
<evidence type="ECO:0000313" key="3">
    <source>
        <dbReference type="Proteomes" id="UP000001064"/>
    </source>
</evidence>
<dbReference type="PANTHER" id="PTHR31378">
    <property type="entry name" value="EGF-LIKE DOMAIN-CONTAINING PROTEIN-RELATED-RELATED"/>
    <property type="match status" value="1"/>
</dbReference>
<dbReference type="VEuPathDB" id="AmoebaDB:DICPUDRAFT_39877"/>
<dbReference type="KEGG" id="dpp:DICPUDRAFT_39877"/>
<dbReference type="EMBL" id="GL871252">
    <property type="protein sequence ID" value="EGC31466.1"/>
    <property type="molecule type" value="Genomic_DNA"/>
</dbReference>
<proteinExistence type="predicted"/>
<dbReference type="GeneID" id="10505753"/>
<dbReference type="InterPro" id="IPR055463">
    <property type="entry name" value="DUF7035"/>
</dbReference>
<feature type="domain" description="DUF7035" evidence="1">
    <location>
        <begin position="61"/>
        <end position="165"/>
    </location>
</feature>
<gene>
    <name evidence="2" type="ORF">DICPUDRAFT_39877</name>
</gene>
<protein>
    <recommendedName>
        <fullName evidence="1">DUF7035 domain-containing protein</fullName>
    </recommendedName>
</protein>